<keyword evidence="7" id="KW-0804">Transcription</keyword>
<evidence type="ECO:0000256" key="4">
    <source>
        <dbReference type="ARBA" id="ARBA00022763"/>
    </source>
</evidence>
<evidence type="ECO:0000256" key="5">
    <source>
        <dbReference type="ARBA" id="ARBA00023015"/>
    </source>
</evidence>
<dbReference type="GO" id="GO:0000724">
    <property type="term" value="P:double-strand break repair via homologous recombination"/>
    <property type="evidence" value="ECO:0007669"/>
    <property type="project" value="InterPro"/>
</dbReference>
<keyword evidence="6" id="KW-0175">Coiled coil</keyword>
<keyword evidence="8" id="KW-0234">DNA repair</keyword>
<evidence type="ECO:0000313" key="13">
    <source>
        <dbReference type="RefSeq" id="XP_054839060.1"/>
    </source>
</evidence>
<organism evidence="12 13">
    <name type="scientific">Eublepharis macularius</name>
    <name type="common">Leopard gecko</name>
    <name type="synonym">Cyrtodactylus macularius</name>
    <dbReference type="NCBI Taxonomy" id="481883"/>
    <lineage>
        <taxon>Eukaryota</taxon>
        <taxon>Metazoa</taxon>
        <taxon>Chordata</taxon>
        <taxon>Craniata</taxon>
        <taxon>Vertebrata</taxon>
        <taxon>Euteleostomi</taxon>
        <taxon>Lepidosauria</taxon>
        <taxon>Squamata</taxon>
        <taxon>Bifurcata</taxon>
        <taxon>Gekkota</taxon>
        <taxon>Eublepharidae</taxon>
        <taxon>Eublepharinae</taxon>
        <taxon>Eublepharis</taxon>
    </lineage>
</organism>
<dbReference type="InterPro" id="IPR042429">
    <property type="entry name" value="SFR1"/>
</dbReference>
<dbReference type="RefSeq" id="XP_054839060.1">
    <property type="nucleotide sequence ID" value="XM_054983085.1"/>
</dbReference>
<evidence type="ECO:0000256" key="10">
    <source>
        <dbReference type="ARBA" id="ARBA00033234"/>
    </source>
</evidence>
<evidence type="ECO:0000256" key="8">
    <source>
        <dbReference type="ARBA" id="ARBA00023204"/>
    </source>
</evidence>
<accession>A0AA97L1N1</accession>
<evidence type="ECO:0000256" key="7">
    <source>
        <dbReference type="ARBA" id="ARBA00023163"/>
    </source>
</evidence>
<comment type="subcellular location">
    <subcellularLocation>
        <location evidence="1">Nucleus</location>
    </subcellularLocation>
</comment>
<evidence type="ECO:0000256" key="11">
    <source>
        <dbReference type="SAM" id="MobiDB-lite"/>
    </source>
</evidence>
<feature type="compositionally biased region" description="Low complexity" evidence="11">
    <location>
        <begin position="75"/>
        <end position="85"/>
    </location>
</feature>
<dbReference type="CTD" id="119392"/>
<name>A0AA97L1N1_EUBMA</name>
<reference evidence="13" key="1">
    <citation type="submission" date="2025-08" db="UniProtKB">
        <authorList>
            <consortium name="RefSeq"/>
        </authorList>
    </citation>
    <scope>IDENTIFICATION</scope>
    <source>
        <tissue evidence="13">Blood</tissue>
    </source>
</reference>
<evidence type="ECO:0000313" key="12">
    <source>
        <dbReference type="Proteomes" id="UP001190640"/>
    </source>
</evidence>
<comment type="similarity">
    <text evidence="2">Belongs to the SFR1/MEI5 family.</text>
</comment>
<proteinExistence type="inferred from homology"/>
<dbReference type="Gene3D" id="6.10.140.1020">
    <property type="match status" value="1"/>
</dbReference>
<protein>
    <recommendedName>
        <fullName evidence="3">Swi5-dependent recombination DNA repair protein 1 homolog</fullName>
    </recommendedName>
    <alternativeName>
        <fullName evidence="10">Meiosis protein 5 homolog</fullName>
    </alternativeName>
</protein>
<evidence type="ECO:0000256" key="3">
    <source>
        <dbReference type="ARBA" id="ARBA00014688"/>
    </source>
</evidence>
<keyword evidence="12" id="KW-1185">Reference proteome</keyword>
<keyword evidence="9" id="KW-0539">Nucleus</keyword>
<dbReference type="KEGG" id="emc:129332180"/>
<dbReference type="PANTHER" id="PTHR28643:SF1">
    <property type="entry name" value="SWI5-DEPENDENT RECOMBINATION DNA REPAIR PROTEIN 1 HOMOLOG"/>
    <property type="match status" value="1"/>
</dbReference>
<dbReference type="AlphaFoldDB" id="A0AA97L1N1"/>
<feature type="region of interest" description="Disordered" evidence="11">
    <location>
        <begin position="68"/>
        <end position="91"/>
    </location>
</feature>
<evidence type="ECO:0000256" key="2">
    <source>
        <dbReference type="ARBA" id="ARBA00008729"/>
    </source>
</evidence>
<dbReference type="GO" id="GO:0032798">
    <property type="term" value="C:Swi5-Sfr1 complex"/>
    <property type="evidence" value="ECO:0007669"/>
    <property type="project" value="InterPro"/>
</dbReference>
<evidence type="ECO:0000256" key="9">
    <source>
        <dbReference type="ARBA" id="ARBA00023242"/>
    </source>
</evidence>
<keyword evidence="5" id="KW-0805">Transcription regulation</keyword>
<keyword evidence="4" id="KW-0227">DNA damage</keyword>
<dbReference type="Proteomes" id="UP001190640">
    <property type="component" value="Chromosome 6"/>
</dbReference>
<sequence length="288" mass="32706">MLQLACGASRSCRLPFHRDLKGSRELDGRESGFSSRRYVSELKGLGLAKQSTIKMEVPVLKNPMSLCSTPENCESQSSGSGSSSGKQPMSATLRERLKKARRSFNSTFTVAKRLKISEENDCVTDEDTTLPKKGPCYISQYEGKQLEKVSDKIMCMKSDLQATELCESEYNGCSKTGQDSPQVTLLETNCSHWELLEEKMKLVKRIQEKEEILRRLKLVKMYRSKNNPTELQSLIVKWRGSSQTMLYELQSALSTDGKKLSITELIDNFRLDDQLLHYLRTEEDFTDA</sequence>
<gene>
    <name evidence="13" type="primary">SFR1</name>
</gene>
<evidence type="ECO:0000256" key="6">
    <source>
        <dbReference type="ARBA" id="ARBA00023054"/>
    </source>
</evidence>
<evidence type="ECO:0000256" key="1">
    <source>
        <dbReference type="ARBA" id="ARBA00004123"/>
    </source>
</evidence>
<dbReference type="InterPro" id="IPR018468">
    <property type="entry name" value="SFR1/Mei5"/>
</dbReference>
<dbReference type="GO" id="GO:0003713">
    <property type="term" value="F:transcription coactivator activity"/>
    <property type="evidence" value="ECO:0007669"/>
    <property type="project" value="InterPro"/>
</dbReference>
<dbReference type="Pfam" id="PF10376">
    <property type="entry name" value="Mei5"/>
    <property type="match status" value="1"/>
</dbReference>
<dbReference type="PANTHER" id="PTHR28643">
    <property type="entry name" value="SWI5-DEPENDENT RECOMBINATION DNA REPAIR PROTEIN 1 HOMOLOG"/>
    <property type="match status" value="1"/>
</dbReference>
<dbReference type="GeneID" id="129332180"/>